<sequence length="270" mass="28952">MCIMSVPNSYPLYPSCTYTIFFHPVSDNSGHTFATSSPPSPLTFSTTATITVVTPSLDSTPLSPPYPHPQPWRYPQPGRYASPASVIYIESLSTLPPEPTEPPQPPKSVQRITIPAPGRNSDRHSTDSPPSPAKIPNSFPAKSSPPPKIPRTPEEKGRETLTCPHLAERPPTFAQQGHRSRAPPFSATAASPLRRAPARLETPLTAPLPAANPRPDTLAGSEPTWTPDLTPPRLSAVAASSGGLSMSPPNLGVRRASTVPPPLVRPRRHH</sequence>
<evidence type="ECO:0000313" key="3">
    <source>
        <dbReference type="Proteomes" id="UP001140949"/>
    </source>
</evidence>
<dbReference type="AlphaFoldDB" id="A0AAX6G0X2"/>
<feature type="region of interest" description="Disordered" evidence="1">
    <location>
        <begin position="94"/>
        <end position="270"/>
    </location>
</feature>
<dbReference type="PRINTS" id="PR01217">
    <property type="entry name" value="PRICHEXTENSN"/>
</dbReference>
<name>A0AAX6G0X2_IRIPA</name>
<evidence type="ECO:0000313" key="2">
    <source>
        <dbReference type="EMBL" id="KAJ6822369.1"/>
    </source>
</evidence>
<dbReference type="EMBL" id="JANAVB010024400">
    <property type="protein sequence ID" value="KAJ6822369.1"/>
    <property type="molecule type" value="Genomic_DNA"/>
</dbReference>
<feature type="compositionally biased region" description="Low complexity" evidence="1">
    <location>
        <begin position="234"/>
        <end position="247"/>
    </location>
</feature>
<keyword evidence="3" id="KW-1185">Reference proteome</keyword>
<organism evidence="2 3">
    <name type="scientific">Iris pallida</name>
    <name type="common">Sweet iris</name>
    <dbReference type="NCBI Taxonomy" id="29817"/>
    <lineage>
        <taxon>Eukaryota</taxon>
        <taxon>Viridiplantae</taxon>
        <taxon>Streptophyta</taxon>
        <taxon>Embryophyta</taxon>
        <taxon>Tracheophyta</taxon>
        <taxon>Spermatophyta</taxon>
        <taxon>Magnoliopsida</taxon>
        <taxon>Liliopsida</taxon>
        <taxon>Asparagales</taxon>
        <taxon>Iridaceae</taxon>
        <taxon>Iridoideae</taxon>
        <taxon>Irideae</taxon>
        <taxon>Iris</taxon>
    </lineage>
</organism>
<gene>
    <name evidence="2" type="ORF">M6B38_389040</name>
</gene>
<feature type="compositionally biased region" description="Low complexity" evidence="1">
    <location>
        <begin position="186"/>
        <end position="215"/>
    </location>
</feature>
<accession>A0AAX6G0X2</accession>
<feature type="region of interest" description="Disordered" evidence="1">
    <location>
        <begin position="55"/>
        <end position="77"/>
    </location>
</feature>
<dbReference type="Proteomes" id="UP001140949">
    <property type="component" value="Unassembled WGS sequence"/>
</dbReference>
<protein>
    <submittedName>
        <fullName evidence="2">Uncharacterized protein</fullName>
    </submittedName>
</protein>
<evidence type="ECO:0000256" key="1">
    <source>
        <dbReference type="SAM" id="MobiDB-lite"/>
    </source>
</evidence>
<feature type="compositionally biased region" description="Pro residues" evidence="1">
    <location>
        <begin position="62"/>
        <end position="74"/>
    </location>
</feature>
<proteinExistence type="predicted"/>
<feature type="compositionally biased region" description="Pro residues" evidence="1">
    <location>
        <begin position="96"/>
        <end position="106"/>
    </location>
</feature>
<reference evidence="2" key="1">
    <citation type="journal article" date="2023" name="GigaByte">
        <title>Genome assembly of the bearded iris, Iris pallida Lam.</title>
        <authorList>
            <person name="Bruccoleri R.E."/>
            <person name="Oakeley E.J."/>
            <person name="Faust A.M.E."/>
            <person name="Altorfer M."/>
            <person name="Dessus-Babus S."/>
            <person name="Burckhardt D."/>
            <person name="Oertli M."/>
            <person name="Naumann U."/>
            <person name="Petersen F."/>
            <person name="Wong J."/>
        </authorList>
    </citation>
    <scope>NUCLEOTIDE SEQUENCE</scope>
    <source>
        <strain evidence="2">GSM-AAB239-AS_SAM_17_03QT</strain>
    </source>
</reference>
<comment type="caution">
    <text evidence="2">The sequence shown here is derived from an EMBL/GenBank/DDBJ whole genome shotgun (WGS) entry which is preliminary data.</text>
</comment>
<reference evidence="2" key="2">
    <citation type="submission" date="2023-04" db="EMBL/GenBank/DDBJ databases">
        <authorList>
            <person name="Bruccoleri R.E."/>
            <person name="Oakeley E.J."/>
            <person name="Faust A.-M."/>
            <person name="Dessus-Babus S."/>
            <person name="Altorfer M."/>
            <person name="Burckhardt D."/>
            <person name="Oertli M."/>
            <person name="Naumann U."/>
            <person name="Petersen F."/>
            <person name="Wong J."/>
        </authorList>
    </citation>
    <scope>NUCLEOTIDE SEQUENCE</scope>
    <source>
        <strain evidence="2">GSM-AAB239-AS_SAM_17_03QT</strain>
        <tissue evidence="2">Leaf</tissue>
    </source>
</reference>